<comment type="caution">
    <text evidence="4">The sequence shown here is derived from an EMBL/GenBank/DDBJ whole genome shotgun (WGS) entry which is preliminary data.</text>
</comment>
<dbReference type="AlphaFoldDB" id="A0A1G1TBZ9"/>
<feature type="signal peptide" evidence="2">
    <location>
        <begin position="1"/>
        <end position="23"/>
    </location>
</feature>
<dbReference type="OrthoDB" id="887087at2"/>
<gene>
    <name evidence="4" type="ORF">BEN47_08650</name>
</gene>
<evidence type="ECO:0000256" key="1">
    <source>
        <dbReference type="SAM" id="MobiDB-lite"/>
    </source>
</evidence>
<reference evidence="4 5" key="1">
    <citation type="submission" date="2016-08" db="EMBL/GenBank/DDBJ databases">
        <title>Hymenobacter coccineus sp. nov., Hymenobacter lapidarius sp. nov. and Hymenobacter glacialis sp. nov., isolated from Antarctic soil.</title>
        <authorList>
            <person name="Sedlacek I."/>
            <person name="Kralova S."/>
            <person name="Kyrova K."/>
            <person name="Maslanova I."/>
            <person name="Stankova E."/>
            <person name="Vrbovska V."/>
            <person name="Nemec M."/>
            <person name="Bartak M."/>
            <person name="Svec P."/>
            <person name="Busse H.-J."/>
            <person name="Pantucek R."/>
        </authorList>
    </citation>
    <scope>NUCLEOTIDE SEQUENCE [LARGE SCALE GENOMIC DNA]</scope>
    <source>
        <strain evidence="4 5">CCM 8643</strain>
    </source>
</reference>
<sequence>MRIPFTILLAFAGLLGPGAPAVAQQLANDGFHRRNGQMHVLRNGQLRPMTRDSRLPTGTVVTKDGFLVAANGTRTELLEGQACDLKGRVVAVLPGTGGALTLGAPLPGRRAIPAAGPARSALEAFLSGPPKDAEGRQDDEDDDGQARGQQDREEKWLREQAKRYEDYGHGRGKKWKDKRKKGKKNDD</sequence>
<protein>
    <recommendedName>
        <fullName evidence="3">DUF6799 domain-containing protein</fullName>
    </recommendedName>
</protein>
<feature type="domain" description="DUF6799" evidence="3">
    <location>
        <begin position="29"/>
        <end position="89"/>
    </location>
</feature>
<evidence type="ECO:0000256" key="2">
    <source>
        <dbReference type="SAM" id="SignalP"/>
    </source>
</evidence>
<accession>A0A1G1TBZ9</accession>
<dbReference type="EMBL" id="MDZB01000062">
    <property type="protein sequence ID" value="OGX88407.1"/>
    <property type="molecule type" value="Genomic_DNA"/>
</dbReference>
<evidence type="ECO:0000313" key="4">
    <source>
        <dbReference type="EMBL" id="OGX88407.1"/>
    </source>
</evidence>
<proteinExistence type="predicted"/>
<keyword evidence="5" id="KW-1185">Reference proteome</keyword>
<dbReference type="Pfam" id="PF20606">
    <property type="entry name" value="DUF6799"/>
    <property type="match status" value="1"/>
</dbReference>
<evidence type="ECO:0000259" key="3">
    <source>
        <dbReference type="Pfam" id="PF20606"/>
    </source>
</evidence>
<organism evidence="4 5">
    <name type="scientific">Hymenobacter lapidarius</name>
    <dbReference type="NCBI Taxonomy" id="1908237"/>
    <lineage>
        <taxon>Bacteria</taxon>
        <taxon>Pseudomonadati</taxon>
        <taxon>Bacteroidota</taxon>
        <taxon>Cytophagia</taxon>
        <taxon>Cytophagales</taxon>
        <taxon>Hymenobacteraceae</taxon>
        <taxon>Hymenobacter</taxon>
    </lineage>
</organism>
<feature type="region of interest" description="Disordered" evidence="1">
    <location>
        <begin position="125"/>
        <end position="187"/>
    </location>
</feature>
<keyword evidence="2" id="KW-0732">Signal</keyword>
<dbReference type="Proteomes" id="UP000176294">
    <property type="component" value="Unassembled WGS sequence"/>
</dbReference>
<dbReference type="InterPro" id="IPR046478">
    <property type="entry name" value="DUF6799"/>
</dbReference>
<dbReference type="RefSeq" id="WP_125921461.1">
    <property type="nucleotide sequence ID" value="NZ_MDZB01000062.1"/>
</dbReference>
<feature type="chain" id="PRO_5009579222" description="DUF6799 domain-containing protein" evidence="2">
    <location>
        <begin position="24"/>
        <end position="187"/>
    </location>
</feature>
<feature type="compositionally biased region" description="Basic residues" evidence="1">
    <location>
        <begin position="170"/>
        <end position="187"/>
    </location>
</feature>
<feature type="compositionally biased region" description="Basic and acidic residues" evidence="1">
    <location>
        <begin position="149"/>
        <end position="169"/>
    </location>
</feature>
<evidence type="ECO:0000313" key="5">
    <source>
        <dbReference type="Proteomes" id="UP000176294"/>
    </source>
</evidence>
<name>A0A1G1TBZ9_9BACT</name>